<evidence type="ECO:0000313" key="1">
    <source>
        <dbReference type="EMBL" id="CAF4384613.1"/>
    </source>
</evidence>
<comment type="caution">
    <text evidence="1">The sequence shown here is derived from an EMBL/GenBank/DDBJ whole genome shotgun (WGS) entry which is preliminary data.</text>
</comment>
<name>A0A820NBC5_9BILA</name>
<dbReference type="EMBL" id="CAJOAZ010024446">
    <property type="protein sequence ID" value="CAF4384613.1"/>
    <property type="molecule type" value="Genomic_DNA"/>
</dbReference>
<feature type="non-terminal residue" evidence="1">
    <location>
        <position position="1"/>
    </location>
</feature>
<dbReference type="Proteomes" id="UP000663844">
    <property type="component" value="Unassembled WGS sequence"/>
</dbReference>
<feature type="non-terminal residue" evidence="1">
    <location>
        <position position="162"/>
    </location>
</feature>
<dbReference type="AlphaFoldDB" id="A0A820NBC5"/>
<reference evidence="1" key="1">
    <citation type="submission" date="2021-02" db="EMBL/GenBank/DDBJ databases">
        <authorList>
            <person name="Nowell W R."/>
        </authorList>
    </citation>
    <scope>NUCLEOTIDE SEQUENCE</scope>
</reference>
<gene>
    <name evidence="1" type="ORF">OXD698_LOCUS50554</name>
</gene>
<sequence length="162" mass="16798">QQPALQVRQAQQLVRLVSTSVTTTTSIFSISYSESFTNGVTPSTQCTAWTNFVAQLTASSYLSLTMSGTFDSVGVTTTDTTVIAAIALALRTSTSYGPVTSNGHSWVVGSCGSGYELSAGGSICACPSSDYIVRPCIGNSNFGGINTTTCSGPTQTMTVIFE</sequence>
<organism evidence="1 2">
    <name type="scientific">Adineta steineri</name>
    <dbReference type="NCBI Taxonomy" id="433720"/>
    <lineage>
        <taxon>Eukaryota</taxon>
        <taxon>Metazoa</taxon>
        <taxon>Spiralia</taxon>
        <taxon>Gnathifera</taxon>
        <taxon>Rotifera</taxon>
        <taxon>Eurotatoria</taxon>
        <taxon>Bdelloidea</taxon>
        <taxon>Adinetida</taxon>
        <taxon>Adinetidae</taxon>
        <taxon>Adineta</taxon>
    </lineage>
</organism>
<evidence type="ECO:0000313" key="2">
    <source>
        <dbReference type="Proteomes" id="UP000663844"/>
    </source>
</evidence>
<protein>
    <submittedName>
        <fullName evidence="1">Uncharacterized protein</fullName>
    </submittedName>
</protein>
<accession>A0A820NBC5</accession>
<proteinExistence type="predicted"/>